<proteinExistence type="predicted"/>
<dbReference type="AlphaFoldDB" id="A0A4Q9YVB9"/>
<evidence type="ECO:0000313" key="2">
    <source>
        <dbReference type="Proteomes" id="UP000293300"/>
    </source>
</evidence>
<dbReference type="InterPro" id="IPR031832">
    <property type="entry name" value="DUF4747"/>
</dbReference>
<comment type="caution">
    <text evidence="1">The sequence shown here is derived from an EMBL/GenBank/DDBJ whole genome shotgun (WGS) entry which is preliminary data.</text>
</comment>
<dbReference type="RefSeq" id="WP_131476362.1">
    <property type="nucleotide sequence ID" value="NZ_SJPE01000011.1"/>
</dbReference>
<organism evidence="1 2">
    <name type="scientific">Flavobacterium silvisoli</name>
    <dbReference type="NCBI Taxonomy" id="2529433"/>
    <lineage>
        <taxon>Bacteria</taxon>
        <taxon>Pseudomonadati</taxon>
        <taxon>Bacteroidota</taxon>
        <taxon>Flavobacteriia</taxon>
        <taxon>Flavobacteriales</taxon>
        <taxon>Flavobacteriaceae</taxon>
        <taxon>Flavobacterium</taxon>
    </lineage>
</organism>
<evidence type="ECO:0000313" key="1">
    <source>
        <dbReference type="EMBL" id="TBX67484.1"/>
    </source>
</evidence>
<reference evidence="1 2" key="1">
    <citation type="submission" date="2019-02" db="EMBL/GenBank/DDBJ databases">
        <title>Flavobacterium sp. RD-2-33 isolated from forest soil.</title>
        <authorList>
            <person name="Chaudhary D.K."/>
        </authorList>
    </citation>
    <scope>NUCLEOTIDE SEQUENCE [LARGE SCALE GENOMIC DNA]</scope>
    <source>
        <strain evidence="1 2">RD-2-33</strain>
    </source>
</reference>
<dbReference type="Proteomes" id="UP000293300">
    <property type="component" value="Unassembled WGS sequence"/>
</dbReference>
<dbReference type="Pfam" id="PF15931">
    <property type="entry name" value="DUF4747"/>
    <property type="match status" value="1"/>
</dbReference>
<dbReference type="EMBL" id="SJPE01000011">
    <property type="protein sequence ID" value="TBX67484.1"/>
    <property type="molecule type" value="Genomic_DNA"/>
</dbReference>
<gene>
    <name evidence="1" type="ORF">EZL74_09430</name>
</gene>
<protein>
    <submittedName>
        <fullName evidence="1">DUF4747 family protein</fullName>
    </submittedName>
</protein>
<accession>A0A4Q9YVB9</accession>
<dbReference type="OrthoDB" id="1324410at2"/>
<keyword evidence="2" id="KW-1185">Reference proteome</keyword>
<sequence>MSKLYFNRIHLEVPSNTNKRAFILDSLQGRAATPYNDFSYKISDLQILDDYVVGYMIKYDPYGRGEYLDENTGQRRRGGTVNNIVAKSLFILRLSEMVIAFEEITNHISKRNFKERLLEIVRENNPERNYDFSIRAITEEYSFVERVRTLRKINKITISLVPSNPRFSDRWRNVDERLRELHITSYKEIQESRSSEGIEIDEETESKMAMSEDGYGKSVASGFDETGRLITIATDQRNQEVSQDLPHSVEERGFRSVIEHVTEKFNDIAARTEHTEGEN</sequence>
<name>A0A4Q9YVB9_9FLAO</name>